<keyword evidence="1" id="KW-0472">Membrane</keyword>
<protein>
    <recommendedName>
        <fullName evidence="4">Integral membrane protein</fullName>
    </recommendedName>
</protein>
<sequence length="65" mass="6951">MGRFGERTYGSKGSMRRNALITYIIGVLLLIVAVPLTISGNAAGWFVIGLVAVVCSFVFIGSKKM</sequence>
<organism evidence="2 3">
    <name type="scientific">Streptomyces crystallinus</name>
    <dbReference type="NCBI Taxonomy" id="68191"/>
    <lineage>
        <taxon>Bacteria</taxon>
        <taxon>Bacillati</taxon>
        <taxon>Actinomycetota</taxon>
        <taxon>Actinomycetes</taxon>
        <taxon>Kitasatosporales</taxon>
        <taxon>Streptomycetaceae</taxon>
        <taxon>Streptomyces</taxon>
    </lineage>
</organism>
<gene>
    <name evidence="2" type="ORF">GCM10010394_55340</name>
</gene>
<reference evidence="2 3" key="1">
    <citation type="journal article" date="2019" name="Int. J. Syst. Evol. Microbiol.">
        <title>The Global Catalogue of Microorganisms (GCM) 10K type strain sequencing project: providing services to taxonomists for standard genome sequencing and annotation.</title>
        <authorList>
            <consortium name="The Broad Institute Genomics Platform"/>
            <consortium name="The Broad Institute Genome Sequencing Center for Infectious Disease"/>
            <person name="Wu L."/>
            <person name="Ma J."/>
        </authorList>
    </citation>
    <scope>NUCLEOTIDE SEQUENCE [LARGE SCALE GENOMIC DNA]</scope>
    <source>
        <strain evidence="2 3">JCM 5067</strain>
    </source>
</reference>
<evidence type="ECO:0008006" key="4">
    <source>
        <dbReference type="Google" id="ProtNLM"/>
    </source>
</evidence>
<comment type="caution">
    <text evidence="2">The sequence shown here is derived from an EMBL/GenBank/DDBJ whole genome shotgun (WGS) entry which is preliminary data.</text>
</comment>
<keyword evidence="1" id="KW-1133">Transmembrane helix</keyword>
<name>A0ABN1GSE2_9ACTN</name>
<feature type="transmembrane region" description="Helical" evidence="1">
    <location>
        <begin position="44"/>
        <end position="62"/>
    </location>
</feature>
<dbReference type="EMBL" id="BAAACA010000038">
    <property type="protein sequence ID" value="GAA0617965.1"/>
    <property type="molecule type" value="Genomic_DNA"/>
</dbReference>
<keyword evidence="1" id="KW-0812">Transmembrane</keyword>
<accession>A0ABN1GSE2</accession>
<proteinExistence type="predicted"/>
<feature type="transmembrane region" description="Helical" evidence="1">
    <location>
        <begin position="20"/>
        <end position="38"/>
    </location>
</feature>
<evidence type="ECO:0000313" key="3">
    <source>
        <dbReference type="Proteomes" id="UP001500668"/>
    </source>
</evidence>
<dbReference type="Proteomes" id="UP001500668">
    <property type="component" value="Unassembled WGS sequence"/>
</dbReference>
<evidence type="ECO:0000256" key="1">
    <source>
        <dbReference type="SAM" id="Phobius"/>
    </source>
</evidence>
<keyword evidence="3" id="KW-1185">Reference proteome</keyword>
<evidence type="ECO:0000313" key="2">
    <source>
        <dbReference type="EMBL" id="GAA0617965.1"/>
    </source>
</evidence>